<reference evidence="1 2" key="2">
    <citation type="journal article" date="2014" name="Genome Announc.">
        <title>Draft Genome Sequence of 'Candidatus Phytoplasma asteris' Strain OY-V, an Unculturable Plant-Pathogenic Bacterium.</title>
        <authorList>
            <person name="Kakizawa S."/>
            <person name="Makino A."/>
            <person name="Ishii Y."/>
            <person name="Tamaki H."/>
            <person name="Kamagata Y."/>
        </authorList>
    </citation>
    <scope>NUCLEOTIDE SEQUENCE [LARGE SCALE GENOMIC DNA]</scope>
    <source>
        <strain evidence="1 2">OY-V</strain>
    </source>
</reference>
<name>A0ABQ0J1V7_9MOLU</name>
<keyword evidence="1" id="KW-0418">Kinase</keyword>
<gene>
    <name evidence="1" type="ORF">OYV_00620</name>
</gene>
<dbReference type="Proteomes" id="UP000028900">
    <property type="component" value="Unassembled WGS sequence"/>
</dbReference>
<organism evidence="1 2">
    <name type="scientific">'Chrysanthemum coronarium' phytoplasma</name>
    <dbReference type="NCBI Taxonomy" id="1520703"/>
    <lineage>
        <taxon>Bacteria</taxon>
        <taxon>Bacillati</taxon>
        <taxon>Mycoplasmatota</taxon>
        <taxon>Mollicutes</taxon>
        <taxon>Acholeplasmatales</taxon>
        <taxon>Acholeplasmataceae</taxon>
        <taxon>Candidatus Phytoplasma</taxon>
        <taxon>16SrI (Aster yellows group)</taxon>
    </lineage>
</organism>
<comment type="caution">
    <text evidence="1">The sequence shown here is derived from an EMBL/GenBank/DDBJ whole genome shotgun (WGS) entry which is preliminary data.</text>
</comment>
<evidence type="ECO:0000313" key="2">
    <source>
        <dbReference type="Proteomes" id="UP000028900"/>
    </source>
</evidence>
<protein>
    <submittedName>
        <fullName evidence="1">Signal transduction histidine kinase</fullName>
    </submittedName>
</protein>
<dbReference type="RefSeq" id="WP_042067590.1">
    <property type="nucleotide sequence ID" value="NZ_BBIY01000004.1"/>
</dbReference>
<sequence length="76" mass="9593">MSWDNCVAKYETRNEKNIFPNIEREYSSFLTWRKEKVTEYNENYNQQNKQNILQQCIKNLKKEIEKELKEIYWFKY</sequence>
<keyword evidence="2" id="KW-1185">Reference proteome</keyword>
<dbReference type="EMBL" id="BBIY01000004">
    <property type="protein sequence ID" value="GAK73583.1"/>
    <property type="molecule type" value="Genomic_DNA"/>
</dbReference>
<keyword evidence="1" id="KW-0808">Transferase</keyword>
<accession>A0ABQ0J1V7</accession>
<proteinExistence type="predicted"/>
<reference evidence="2" key="1">
    <citation type="journal article" date="2014" name="Genome Announc.">
        <title>Draft Genome Sequence of ''Candidatus Phytoplasma asteris'' Strain OY-V, an Unculturable Plant-Pathogenic Bacterium.</title>
        <authorList>
            <person name="Kakizawa S."/>
            <person name="Makino A."/>
            <person name="Ishii Y."/>
            <person name="Tamaki H."/>
            <person name="Kamagata Y."/>
        </authorList>
    </citation>
    <scope>NUCLEOTIDE SEQUENCE [LARGE SCALE GENOMIC DNA]</scope>
    <source>
        <strain evidence="2">OY-V</strain>
    </source>
</reference>
<dbReference type="GO" id="GO:0016301">
    <property type="term" value="F:kinase activity"/>
    <property type="evidence" value="ECO:0007669"/>
    <property type="project" value="UniProtKB-KW"/>
</dbReference>
<evidence type="ECO:0000313" key="1">
    <source>
        <dbReference type="EMBL" id="GAK73583.1"/>
    </source>
</evidence>